<reference evidence="2" key="2">
    <citation type="journal article" date="2023" name="PLoS ONE">
        <title>Philodulcilactobacillus myokoensis gen. nov., sp. nov., a fructophilic, acidophilic, and agar-phobic lactic acid bacterium isolated from fermented vegetable extracts.</title>
        <authorList>
            <person name="Kouya T."/>
            <person name="Ishiyama Y."/>
            <person name="Ohashi S."/>
            <person name="Kumakubo R."/>
            <person name="Yamazaki T."/>
            <person name="Otaki T."/>
        </authorList>
    </citation>
    <scope>NUCLEOTIDE SEQUENCE</scope>
    <source>
        <strain evidence="2">WR16-4</strain>
    </source>
</reference>
<evidence type="ECO:0000313" key="3">
    <source>
        <dbReference type="Proteomes" id="UP001144204"/>
    </source>
</evidence>
<organism evidence="2 3">
    <name type="scientific">Philodulcilactobacillus myokoensis</name>
    <dbReference type="NCBI Taxonomy" id="2929573"/>
    <lineage>
        <taxon>Bacteria</taxon>
        <taxon>Bacillati</taxon>
        <taxon>Bacillota</taxon>
        <taxon>Bacilli</taxon>
        <taxon>Lactobacillales</taxon>
        <taxon>Lactobacillaceae</taxon>
        <taxon>Philodulcilactobacillus</taxon>
    </lineage>
</organism>
<sequence length="64" mass="7658">MKKRTKIKWIAFLLFWVFGLIFGLLLSLLNWNDTLTYILAMTLSLSLSDWIFHFWGLDCFGNKR</sequence>
<feature type="transmembrane region" description="Helical" evidence="1">
    <location>
        <begin position="9"/>
        <end position="29"/>
    </location>
</feature>
<protein>
    <submittedName>
        <fullName evidence="2">Uncharacterized protein</fullName>
    </submittedName>
</protein>
<gene>
    <name evidence="2" type="ORF">WR164_15080</name>
</gene>
<accession>A0A9W6EUQ6</accession>
<comment type="caution">
    <text evidence="2">The sequence shown here is derived from an EMBL/GenBank/DDBJ whole genome shotgun (WGS) entry which is preliminary data.</text>
</comment>
<keyword evidence="1" id="KW-0812">Transmembrane</keyword>
<keyword evidence="1" id="KW-1133">Transmembrane helix</keyword>
<evidence type="ECO:0000313" key="2">
    <source>
        <dbReference type="EMBL" id="GLB47529.1"/>
    </source>
</evidence>
<keyword evidence="3" id="KW-1185">Reference proteome</keyword>
<feature type="transmembrane region" description="Helical" evidence="1">
    <location>
        <begin position="35"/>
        <end position="57"/>
    </location>
</feature>
<dbReference type="Proteomes" id="UP001144204">
    <property type="component" value="Unassembled WGS sequence"/>
</dbReference>
<evidence type="ECO:0000256" key="1">
    <source>
        <dbReference type="SAM" id="Phobius"/>
    </source>
</evidence>
<proteinExistence type="predicted"/>
<reference evidence="2" key="1">
    <citation type="submission" date="2022-07" db="EMBL/GenBank/DDBJ databases">
        <authorList>
            <person name="Kouya T."/>
            <person name="Ishiyama Y."/>
        </authorList>
    </citation>
    <scope>NUCLEOTIDE SEQUENCE</scope>
    <source>
        <strain evidence="2">WR16-4</strain>
    </source>
</reference>
<keyword evidence="1" id="KW-0472">Membrane</keyword>
<name>A0A9W6EUQ6_9LACO</name>
<dbReference type="AlphaFoldDB" id="A0A9W6EUQ6"/>
<dbReference type="EMBL" id="BRPL01000004">
    <property type="protein sequence ID" value="GLB47529.1"/>
    <property type="molecule type" value="Genomic_DNA"/>
</dbReference>